<dbReference type="HOGENOM" id="CLU_2052847_0_0_1"/>
<dbReference type="AlphaFoldDB" id="D7MXM9"/>
<sequence>MVVSGVGGLRNQEKKTGSPSFDSKSFSYLQSSIIQADKCVSVEFLLFEEQASSLSYTQEKINRFLRCLSDLDKCSFQTCIHDGKSLHGLEKRWLQELKDDSGESLQAQIIFMSNIVGSVK</sequence>
<organism evidence="3">
    <name type="scientific">Arabidopsis lyrata subsp. lyrata</name>
    <name type="common">Lyre-leaved rock-cress</name>
    <dbReference type="NCBI Taxonomy" id="81972"/>
    <lineage>
        <taxon>Eukaryota</taxon>
        <taxon>Viridiplantae</taxon>
        <taxon>Streptophyta</taxon>
        <taxon>Embryophyta</taxon>
        <taxon>Tracheophyta</taxon>
        <taxon>Spermatophyta</taxon>
        <taxon>Magnoliopsida</taxon>
        <taxon>eudicotyledons</taxon>
        <taxon>Gunneridae</taxon>
        <taxon>Pentapetalae</taxon>
        <taxon>rosids</taxon>
        <taxon>malvids</taxon>
        <taxon>Brassicales</taxon>
        <taxon>Brassicaceae</taxon>
        <taxon>Camelineae</taxon>
        <taxon>Arabidopsis</taxon>
    </lineage>
</organism>
<dbReference type="Gramene" id="Al_scaffold_0468_1">
    <property type="protein sequence ID" value="Al_scaffold_0468_1"/>
    <property type="gene ID" value="Al_scaffold_0468_1"/>
</dbReference>
<name>D7MXM9_ARALL</name>
<gene>
    <name evidence="2" type="ORF">ARALYDRAFT_655901</name>
</gene>
<dbReference type="PANTHER" id="PTHR38390">
    <property type="entry name" value="OS01G0103900 PROTEIN"/>
    <property type="match status" value="1"/>
</dbReference>
<reference evidence="3" key="1">
    <citation type="journal article" date="2011" name="Nat. Genet.">
        <title>The Arabidopsis lyrata genome sequence and the basis of rapid genome size change.</title>
        <authorList>
            <person name="Hu T.T."/>
            <person name="Pattyn P."/>
            <person name="Bakker E.G."/>
            <person name="Cao J."/>
            <person name="Cheng J.-F."/>
            <person name="Clark R.M."/>
            <person name="Fahlgren N."/>
            <person name="Fawcett J.A."/>
            <person name="Grimwood J."/>
            <person name="Gundlach H."/>
            <person name="Haberer G."/>
            <person name="Hollister J.D."/>
            <person name="Ossowski S."/>
            <person name="Ottilar R.P."/>
            <person name="Salamov A.A."/>
            <person name="Schneeberger K."/>
            <person name="Spannagl M."/>
            <person name="Wang X."/>
            <person name="Yang L."/>
            <person name="Nasrallah M.E."/>
            <person name="Bergelson J."/>
            <person name="Carrington J.C."/>
            <person name="Gaut B.S."/>
            <person name="Schmutz J."/>
            <person name="Mayer K.F.X."/>
            <person name="Van de Peer Y."/>
            <person name="Grigoriev I.V."/>
            <person name="Nordborg M."/>
            <person name="Weigel D."/>
            <person name="Guo Y.-L."/>
        </authorList>
    </citation>
    <scope>NUCLEOTIDE SEQUENCE [LARGE SCALE GENOMIC DNA]</scope>
    <source>
        <strain evidence="3">cv. MN47</strain>
    </source>
</reference>
<proteinExistence type="predicted"/>
<keyword evidence="3" id="KW-1185">Reference proteome</keyword>
<dbReference type="STRING" id="81972.D7MXM9"/>
<evidence type="ECO:0000313" key="2">
    <source>
        <dbReference type="EMBL" id="EFH38703.1"/>
    </source>
</evidence>
<dbReference type="Proteomes" id="UP000008694">
    <property type="component" value="Unassembled WGS sequence"/>
</dbReference>
<evidence type="ECO:0000256" key="1">
    <source>
        <dbReference type="SAM" id="MobiDB-lite"/>
    </source>
</evidence>
<dbReference type="EMBL" id="GL349032">
    <property type="protein sequence ID" value="EFH38703.1"/>
    <property type="molecule type" value="Genomic_DNA"/>
</dbReference>
<accession>D7MXM9</accession>
<dbReference type="PANTHER" id="PTHR38390:SF2">
    <property type="entry name" value="OS01G0103900 PROTEIN"/>
    <property type="match status" value="1"/>
</dbReference>
<protein>
    <submittedName>
        <fullName evidence="2">Predicted protein</fullName>
    </submittedName>
</protein>
<feature type="region of interest" description="Disordered" evidence="1">
    <location>
        <begin position="1"/>
        <end position="22"/>
    </location>
</feature>
<evidence type="ECO:0000313" key="3">
    <source>
        <dbReference type="Proteomes" id="UP000008694"/>
    </source>
</evidence>